<accession>L7FM54</accession>
<dbReference type="RefSeq" id="XP_004255392.1">
    <property type="nucleotide sequence ID" value="XM_004255344.1"/>
</dbReference>
<dbReference type="PANTHER" id="PTHR45661:SF3">
    <property type="entry name" value="IG-LIKE DOMAIN-CONTAINING PROTEIN"/>
    <property type="match status" value="1"/>
</dbReference>
<evidence type="ECO:0000313" key="2">
    <source>
        <dbReference type="Proteomes" id="UP000014680"/>
    </source>
</evidence>
<evidence type="ECO:0008006" key="3">
    <source>
        <dbReference type="Google" id="ProtNLM"/>
    </source>
</evidence>
<dbReference type="InterPro" id="IPR032675">
    <property type="entry name" value="LRR_dom_sf"/>
</dbReference>
<dbReference type="Gene3D" id="3.80.10.10">
    <property type="entry name" value="Ribonuclease Inhibitor"/>
    <property type="match status" value="2"/>
</dbReference>
<dbReference type="InterPro" id="IPR053139">
    <property type="entry name" value="Surface_bspA-like"/>
</dbReference>
<dbReference type="Pfam" id="PF13306">
    <property type="entry name" value="LRR_5"/>
    <property type="match status" value="2"/>
</dbReference>
<dbReference type="Proteomes" id="UP000014680">
    <property type="component" value="Unassembled WGS sequence"/>
</dbReference>
<gene>
    <name evidence="1" type="ORF">EIN_159080</name>
</gene>
<dbReference type="VEuPathDB" id="AmoebaDB:EIN_159080"/>
<dbReference type="GeneID" id="14887603"/>
<dbReference type="AlphaFoldDB" id="L7FM54"/>
<dbReference type="OrthoDB" id="27520at2759"/>
<keyword evidence="2" id="KW-1185">Reference proteome</keyword>
<dbReference type="KEGG" id="eiv:EIN_159080"/>
<reference evidence="1 2" key="1">
    <citation type="submission" date="2012-10" db="EMBL/GenBank/DDBJ databases">
        <authorList>
            <person name="Zafar N."/>
            <person name="Inman J."/>
            <person name="Hall N."/>
            <person name="Lorenzi H."/>
            <person name="Caler E."/>
        </authorList>
    </citation>
    <scope>NUCLEOTIDE SEQUENCE [LARGE SCALE GENOMIC DNA]</scope>
    <source>
        <strain evidence="1 2">IP1</strain>
    </source>
</reference>
<organism evidence="1 2">
    <name type="scientific">Entamoeba invadens IP1</name>
    <dbReference type="NCBI Taxonomy" id="370355"/>
    <lineage>
        <taxon>Eukaryota</taxon>
        <taxon>Amoebozoa</taxon>
        <taxon>Evosea</taxon>
        <taxon>Archamoebae</taxon>
        <taxon>Mastigamoebida</taxon>
        <taxon>Entamoebidae</taxon>
        <taxon>Entamoeba</taxon>
    </lineage>
</organism>
<dbReference type="EMBL" id="KB206725">
    <property type="protein sequence ID" value="ELP88621.1"/>
    <property type="molecule type" value="Genomic_DNA"/>
</dbReference>
<sequence length="322" mass="35992">MYFSYDTIHNFVFPTSITKIGKHSIWYGFDNTFIVPSTVVEIGKNTFSEYNYLEELVIPSSVTKIGKGFVSGCSLLTSLVCENGTSFDLKNITESDDIIVQKLTENTTLTKLTNTCFLITKKLTIIETNGVGKDIFVSLGMSGIHNCVGKKGLLSFKWRKCKLQPIETSNEPHLRYLKYSADVKIATCYNECVKMSGNVKLYPRMFVDCVNFTSVVLSRNVVKISYCCFVNCFNLKTIELPTSVTKISERCFEGCVLLTSISCNTNVILGSKCFCSCDSLVSIPQTKYFRNPVLNGVPHNLKLHSLMDLRQSHIALSLGVIN</sequence>
<dbReference type="PANTHER" id="PTHR45661">
    <property type="entry name" value="SURFACE ANTIGEN"/>
    <property type="match status" value="1"/>
</dbReference>
<proteinExistence type="predicted"/>
<dbReference type="SUPFAM" id="SSF52058">
    <property type="entry name" value="L domain-like"/>
    <property type="match status" value="2"/>
</dbReference>
<dbReference type="InterPro" id="IPR026906">
    <property type="entry name" value="LRR_5"/>
</dbReference>
<name>L7FM54_ENTIV</name>
<evidence type="ECO:0000313" key="1">
    <source>
        <dbReference type="EMBL" id="ELP88621.1"/>
    </source>
</evidence>
<protein>
    <recommendedName>
        <fullName evidence="3">Leucine rich repeat containing protein BspA family protein</fullName>
    </recommendedName>
</protein>